<feature type="transmembrane region" description="Helical" evidence="8">
    <location>
        <begin position="159"/>
        <end position="177"/>
    </location>
</feature>
<proteinExistence type="inferred from homology"/>
<dbReference type="Pfam" id="PF03062">
    <property type="entry name" value="MBOAT"/>
    <property type="match status" value="1"/>
</dbReference>
<dbReference type="Proteomes" id="UP000261231">
    <property type="component" value="Unassembled WGS sequence"/>
</dbReference>
<protein>
    <submittedName>
        <fullName evidence="9">MBOAT family protein</fullName>
    </submittedName>
</protein>
<dbReference type="PANTHER" id="PTHR13285">
    <property type="entry name" value="ACYLTRANSFERASE"/>
    <property type="match status" value="1"/>
</dbReference>
<evidence type="ECO:0000313" key="10">
    <source>
        <dbReference type="Proteomes" id="UP000261231"/>
    </source>
</evidence>
<feature type="transmembrane region" description="Helical" evidence="8">
    <location>
        <begin position="335"/>
        <end position="353"/>
    </location>
</feature>
<evidence type="ECO:0000256" key="2">
    <source>
        <dbReference type="ARBA" id="ARBA00010323"/>
    </source>
</evidence>
<evidence type="ECO:0000256" key="7">
    <source>
        <dbReference type="PIRNR" id="PIRNR016636"/>
    </source>
</evidence>
<evidence type="ECO:0000256" key="4">
    <source>
        <dbReference type="ARBA" id="ARBA00022692"/>
    </source>
</evidence>
<feature type="transmembrane region" description="Helical" evidence="8">
    <location>
        <begin position="360"/>
        <end position="379"/>
    </location>
</feature>
<dbReference type="OrthoDB" id="9805788at2"/>
<keyword evidence="7" id="KW-0808">Transferase</keyword>
<comment type="caution">
    <text evidence="9">The sequence shown here is derived from an EMBL/GenBank/DDBJ whole genome shotgun (WGS) entry which is preliminary data.</text>
</comment>
<dbReference type="GO" id="GO:0016746">
    <property type="term" value="F:acyltransferase activity"/>
    <property type="evidence" value="ECO:0007669"/>
    <property type="project" value="UniProtKB-KW"/>
</dbReference>
<comment type="subcellular location">
    <subcellularLocation>
        <location evidence="1">Cell membrane</location>
        <topology evidence="1">Multi-pass membrane protein</topology>
    </subcellularLocation>
</comment>
<dbReference type="GO" id="GO:0005886">
    <property type="term" value="C:plasma membrane"/>
    <property type="evidence" value="ECO:0007669"/>
    <property type="project" value="UniProtKB-SubCell"/>
</dbReference>
<gene>
    <name evidence="9" type="ORF">DW747_13805</name>
</gene>
<feature type="transmembrane region" description="Helical" evidence="8">
    <location>
        <begin position="225"/>
        <end position="248"/>
    </location>
</feature>
<evidence type="ECO:0000313" key="9">
    <source>
        <dbReference type="EMBL" id="RGC44297.1"/>
    </source>
</evidence>
<dbReference type="PIRSF" id="PIRSF500217">
    <property type="entry name" value="AlgI"/>
    <property type="match status" value="1"/>
</dbReference>
<dbReference type="GO" id="GO:0042121">
    <property type="term" value="P:alginic acid biosynthetic process"/>
    <property type="evidence" value="ECO:0007669"/>
    <property type="project" value="InterPro"/>
</dbReference>
<dbReference type="RefSeq" id="WP_117541320.1">
    <property type="nucleotide sequence ID" value="NZ_QVFD01000016.1"/>
</dbReference>
<evidence type="ECO:0000256" key="6">
    <source>
        <dbReference type="ARBA" id="ARBA00023136"/>
    </source>
</evidence>
<dbReference type="PANTHER" id="PTHR13285:SF18">
    <property type="entry name" value="PROTEIN-CYSTEINE N-PALMITOYLTRANSFERASE RASP"/>
    <property type="match status" value="1"/>
</dbReference>
<feature type="transmembrane region" description="Helical" evidence="8">
    <location>
        <begin position="48"/>
        <end position="64"/>
    </location>
</feature>
<feature type="transmembrane region" description="Helical" evidence="8">
    <location>
        <begin position="198"/>
        <end position="219"/>
    </location>
</feature>
<feature type="transmembrane region" description="Helical" evidence="8">
    <location>
        <begin position="6"/>
        <end position="22"/>
    </location>
</feature>
<sequence length="474" mass="55331">MLFCSIEFIFLFMPIFLLIYYTVPEKYGNLILFLGSLFFYAYGEHRFFWLILVSLVIHYALTRYSQGKSRKCQRICLVVMLMYGFGMLFIFKYMDFFVANWNHLAVWLADRGSSVKLPHVNAPEVSLPLGISFYTFQIAAYAIDVYRGQVKPEERFVDLGAFLSMFPQLIAGPIVLYHDVSAQLKKRVLSWRHMENGIKTFIIGLSLKMLLANTFGTLWNQVQTAGVSAASVPMVWLGALGYTFQIYFDFQGYSMMAMGLGEMLGFRIPRNFRHPYMATSVTDFWRRWHMTLSGWFKNYVYIPLGGSRHGKVRMLFNMFVVWLLTGLWHGAGWNFVLWGMYYFVLLMIEKLFLLRFFEKYPVVGWCFTFPAVVTGWAIFASDNLRAVKTYLMQMFGHLSDAGYWTMNLDLLGQTVRQYGIYLVLAFIFSTAWPYGKYRENKNRPLTILILLVLFGLCVYKMQTAASNPFLYFRF</sequence>
<name>A0A3E2XJ14_9FIRM</name>
<feature type="transmembrane region" description="Helical" evidence="8">
    <location>
        <begin position="76"/>
        <end position="94"/>
    </location>
</feature>
<keyword evidence="7" id="KW-0012">Acyltransferase</keyword>
<keyword evidence="5 8" id="KW-1133">Transmembrane helix</keyword>
<accession>A0A3E2XJ14</accession>
<keyword evidence="4 8" id="KW-0812">Transmembrane</keyword>
<keyword evidence="3 7" id="KW-1003">Cell membrane</keyword>
<organism evidence="9 10">
    <name type="scientific">Coprococcus catus</name>
    <dbReference type="NCBI Taxonomy" id="116085"/>
    <lineage>
        <taxon>Bacteria</taxon>
        <taxon>Bacillati</taxon>
        <taxon>Bacillota</taxon>
        <taxon>Clostridia</taxon>
        <taxon>Lachnospirales</taxon>
        <taxon>Lachnospiraceae</taxon>
        <taxon>Coprococcus</taxon>
    </lineage>
</organism>
<keyword evidence="6 7" id="KW-0472">Membrane</keyword>
<dbReference type="EMBL" id="QVFD01000016">
    <property type="protein sequence ID" value="RGC44297.1"/>
    <property type="molecule type" value="Genomic_DNA"/>
</dbReference>
<evidence type="ECO:0000256" key="8">
    <source>
        <dbReference type="SAM" id="Phobius"/>
    </source>
</evidence>
<feature type="transmembrane region" description="Helical" evidence="8">
    <location>
        <begin position="447"/>
        <end position="465"/>
    </location>
</feature>
<evidence type="ECO:0000256" key="1">
    <source>
        <dbReference type="ARBA" id="ARBA00004651"/>
    </source>
</evidence>
<dbReference type="InterPro" id="IPR028362">
    <property type="entry name" value="AlgI"/>
</dbReference>
<dbReference type="AlphaFoldDB" id="A0A3E2XJ14"/>
<dbReference type="InterPro" id="IPR024194">
    <property type="entry name" value="Ac/AlaTfrase_AlgI/DltB"/>
</dbReference>
<dbReference type="InterPro" id="IPR004299">
    <property type="entry name" value="MBOAT_fam"/>
</dbReference>
<feature type="transmembrane region" description="Helical" evidence="8">
    <location>
        <begin position="418"/>
        <end position="435"/>
    </location>
</feature>
<reference evidence="9 10" key="1">
    <citation type="submission" date="2018-08" db="EMBL/GenBank/DDBJ databases">
        <title>A genome reference for cultivated species of the human gut microbiota.</title>
        <authorList>
            <person name="Zou Y."/>
            <person name="Xue W."/>
            <person name="Luo G."/>
        </authorList>
    </citation>
    <scope>NUCLEOTIDE SEQUENCE [LARGE SCALE GENOMIC DNA]</scope>
    <source>
        <strain evidence="9 10">AM28-39</strain>
    </source>
</reference>
<comment type="similarity">
    <text evidence="2 7">Belongs to the membrane-bound acyltransferase family.</text>
</comment>
<keyword evidence="10" id="KW-1185">Reference proteome</keyword>
<dbReference type="InterPro" id="IPR051085">
    <property type="entry name" value="MB_O-acyltransferase"/>
</dbReference>
<evidence type="ECO:0000256" key="3">
    <source>
        <dbReference type="ARBA" id="ARBA00022475"/>
    </source>
</evidence>
<dbReference type="PIRSF" id="PIRSF016636">
    <property type="entry name" value="AlgI_DltB"/>
    <property type="match status" value="1"/>
</dbReference>
<evidence type="ECO:0000256" key="5">
    <source>
        <dbReference type="ARBA" id="ARBA00022989"/>
    </source>
</evidence>